<dbReference type="Proteomes" id="UP001187192">
    <property type="component" value="Unassembled WGS sequence"/>
</dbReference>
<organism evidence="3 4">
    <name type="scientific">Ficus carica</name>
    <name type="common">Common fig</name>
    <dbReference type="NCBI Taxonomy" id="3494"/>
    <lineage>
        <taxon>Eukaryota</taxon>
        <taxon>Viridiplantae</taxon>
        <taxon>Streptophyta</taxon>
        <taxon>Embryophyta</taxon>
        <taxon>Tracheophyta</taxon>
        <taxon>Spermatophyta</taxon>
        <taxon>Magnoliopsida</taxon>
        <taxon>eudicotyledons</taxon>
        <taxon>Gunneridae</taxon>
        <taxon>Pentapetalae</taxon>
        <taxon>rosids</taxon>
        <taxon>fabids</taxon>
        <taxon>Rosales</taxon>
        <taxon>Moraceae</taxon>
        <taxon>Ficeae</taxon>
        <taxon>Ficus</taxon>
    </lineage>
</organism>
<proteinExistence type="predicted"/>
<comment type="caution">
    <text evidence="3">The sequence shown here is derived from an EMBL/GenBank/DDBJ whole genome shotgun (WGS) entry which is preliminary data.</text>
</comment>
<dbReference type="InterPro" id="IPR036047">
    <property type="entry name" value="F-box-like_dom_sf"/>
</dbReference>
<feature type="compositionally biased region" description="Basic residues" evidence="1">
    <location>
        <begin position="55"/>
        <end position="64"/>
    </location>
</feature>
<reference evidence="3" key="1">
    <citation type="submission" date="2023-07" db="EMBL/GenBank/DDBJ databases">
        <title>draft genome sequence of fig (Ficus carica).</title>
        <authorList>
            <person name="Takahashi T."/>
            <person name="Nishimura K."/>
        </authorList>
    </citation>
    <scope>NUCLEOTIDE SEQUENCE</scope>
</reference>
<protein>
    <recommendedName>
        <fullName evidence="2">F-box domain-containing protein</fullName>
    </recommendedName>
</protein>
<evidence type="ECO:0000256" key="1">
    <source>
        <dbReference type="SAM" id="MobiDB-lite"/>
    </source>
</evidence>
<dbReference type="SUPFAM" id="SSF81383">
    <property type="entry name" value="F-box domain"/>
    <property type="match status" value="1"/>
</dbReference>
<dbReference type="Pfam" id="PF12937">
    <property type="entry name" value="F-box-like"/>
    <property type="match status" value="1"/>
</dbReference>
<evidence type="ECO:0000259" key="2">
    <source>
        <dbReference type="Pfam" id="PF12937"/>
    </source>
</evidence>
<feature type="compositionally biased region" description="Basic and acidic residues" evidence="1">
    <location>
        <begin position="7"/>
        <end position="16"/>
    </location>
</feature>
<dbReference type="PANTHER" id="PTHR47149">
    <property type="entry name" value="F-BOX PROTEIN RMF"/>
    <property type="match status" value="1"/>
</dbReference>
<keyword evidence="4" id="KW-1185">Reference proteome</keyword>
<dbReference type="EMBL" id="BTGU01000015">
    <property type="protein sequence ID" value="GMN42922.1"/>
    <property type="molecule type" value="Genomic_DNA"/>
</dbReference>
<dbReference type="GO" id="GO:0005634">
    <property type="term" value="C:nucleus"/>
    <property type="evidence" value="ECO:0007669"/>
    <property type="project" value="TreeGrafter"/>
</dbReference>
<sequence>MGKRLRREASDDEKMANRKRTSRGQSASAAAATTTAGDEQMAKRKRNLAPQPPQRTRRPMRRSKTICSCSSPASAFLTAHSTFCWYEKDLWTEIAKFLDARSLVMLAATSHWFHRLIMEDSIWKHVCVRDLQVPAPCDVNSKWIDLYASAFDGSHSFMFRQQEKHIAVLLTERLSAPMRIPREDETETMLQASGCCVLNNVKPGIWIADLQLVRCPVCDLNTCDGTMQTLDARHIELFLNKGYRNGSWDYEVVGSHDIKKHSDGASGAIFDLKHLKDPLTSAVFNLRSWVGKQMDWQPRAVVSLHAVAVNTNLQKNEGLHVKYHAMRNGASGEVVSIRISQQLL</sequence>
<accession>A0AA88A1T7</accession>
<gene>
    <name evidence="3" type="ORF">TIFTF001_012127</name>
</gene>
<dbReference type="AlphaFoldDB" id="A0AA88A1T7"/>
<dbReference type="InterPro" id="IPR001810">
    <property type="entry name" value="F-box_dom"/>
</dbReference>
<evidence type="ECO:0000313" key="3">
    <source>
        <dbReference type="EMBL" id="GMN42922.1"/>
    </source>
</evidence>
<dbReference type="GO" id="GO:0061458">
    <property type="term" value="P:reproductive system development"/>
    <property type="evidence" value="ECO:0007669"/>
    <property type="project" value="TreeGrafter"/>
</dbReference>
<feature type="compositionally biased region" description="Low complexity" evidence="1">
    <location>
        <begin position="26"/>
        <end position="36"/>
    </location>
</feature>
<evidence type="ECO:0000313" key="4">
    <source>
        <dbReference type="Proteomes" id="UP001187192"/>
    </source>
</evidence>
<dbReference type="PANTHER" id="PTHR47149:SF1">
    <property type="entry name" value="F-BOX PROTEIN RMF"/>
    <property type="match status" value="1"/>
</dbReference>
<dbReference type="Gene3D" id="1.20.1280.50">
    <property type="match status" value="1"/>
</dbReference>
<name>A0AA88A1T7_FICCA</name>
<feature type="domain" description="F-box" evidence="2">
    <location>
        <begin position="90"/>
        <end position="129"/>
    </location>
</feature>
<feature type="region of interest" description="Disordered" evidence="1">
    <location>
        <begin position="1"/>
        <end position="64"/>
    </location>
</feature>